<dbReference type="RefSeq" id="WP_114755955.1">
    <property type="nucleotide sequence ID" value="NZ_QQBC01000020.1"/>
</dbReference>
<proteinExistence type="predicted"/>
<dbReference type="STRING" id="1210086.GCA_001613105_07723"/>
<accession>A0A370HL13</accession>
<comment type="caution">
    <text evidence="1">The sequence shown here is derived from an EMBL/GenBank/DDBJ whole genome shotgun (WGS) entry which is preliminary data.</text>
</comment>
<evidence type="ECO:0000313" key="1">
    <source>
        <dbReference type="EMBL" id="RDI59040.1"/>
    </source>
</evidence>
<dbReference type="EMBL" id="QQBC01000020">
    <property type="protein sequence ID" value="RDI59040.1"/>
    <property type="molecule type" value="Genomic_DNA"/>
</dbReference>
<dbReference type="Proteomes" id="UP000254869">
    <property type="component" value="Unassembled WGS sequence"/>
</dbReference>
<protein>
    <submittedName>
        <fullName evidence="1">Uncharacterized protein</fullName>
    </submittedName>
</protein>
<sequence length="363" mass="39468">MPSTTVTVQVDHHQFTLGAVDADTLDTRSEGTVVWAGPGFVTVLTGIAHGPVTVTAEEADVAPGTDGIEAWEAVEETILESEELLQLMRLDGEPVAGFAPILPGRYRLRVHARGRDLDFDGTATESSEQYWLRWWPTDDTDTGIRALRKTDAAYSPSTKKIPEPDQDHVYVFGPDGMPVTVAPDHPDAEAARDLCRRWGGRPASAALAADLGTYISAYYLSGLDRDLVDGIEALPPQRQRDLARFSAHAAFEQAGLTDVPDFADALTAMDENRSAPPDFANSSLARHRLDTDADIPLTLVSGLPGSSEQVQQYPAMMTYFVAVDIGDSMQAAFDAVRYAATAFGMDYPQLFARIRQEFFAGTE</sequence>
<gene>
    <name evidence="1" type="ORF">DFR76_12043</name>
</gene>
<keyword evidence="2" id="KW-1185">Reference proteome</keyword>
<reference evidence="1 2" key="1">
    <citation type="submission" date="2018-07" db="EMBL/GenBank/DDBJ databases">
        <title>Genomic Encyclopedia of Type Strains, Phase IV (KMG-IV): sequencing the most valuable type-strain genomes for metagenomic binning, comparative biology and taxonomic classification.</title>
        <authorList>
            <person name="Goeker M."/>
        </authorList>
    </citation>
    <scope>NUCLEOTIDE SEQUENCE [LARGE SCALE GENOMIC DNA]</scope>
    <source>
        <strain evidence="1 2">DSM 44290</strain>
    </source>
</reference>
<evidence type="ECO:0000313" key="2">
    <source>
        <dbReference type="Proteomes" id="UP000254869"/>
    </source>
</evidence>
<dbReference type="AlphaFoldDB" id="A0A370HL13"/>
<name>A0A370HL13_9NOCA</name>
<organism evidence="1 2">
    <name type="scientific">Nocardia pseudobrasiliensis</name>
    <dbReference type="NCBI Taxonomy" id="45979"/>
    <lineage>
        <taxon>Bacteria</taxon>
        <taxon>Bacillati</taxon>
        <taxon>Actinomycetota</taxon>
        <taxon>Actinomycetes</taxon>
        <taxon>Mycobacteriales</taxon>
        <taxon>Nocardiaceae</taxon>
        <taxon>Nocardia</taxon>
    </lineage>
</organism>